<evidence type="ECO:0000313" key="1">
    <source>
        <dbReference type="EMBL" id="TJY68415.1"/>
    </source>
</evidence>
<dbReference type="PROSITE" id="PS51257">
    <property type="entry name" value="PROKAR_LIPOPROTEIN"/>
    <property type="match status" value="1"/>
</dbReference>
<dbReference type="EMBL" id="SUKA01000001">
    <property type="protein sequence ID" value="TJY68415.1"/>
    <property type="molecule type" value="Genomic_DNA"/>
</dbReference>
<keyword evidence="2" id="KW-1185">Reference proteome</keyword>
<gene>
    <name evidence="1" type="ORF">FAZ19_03940</name>
</gene>
<proteinExistence type="predicted"/>
<name>A0A4U0H953_9SPHI</name>
<organism evidence="1 2">
    <name type="scientific">Sphingobacterium alkalisoli</name>
    <dbReference type="NCBI Taxonomy" id="1874115"/>
    <lineage>
        <taxon>Bacteria</taxon>
        <taxon>Pseudomonadati</taxon>
        <taxon>Bacteroidota</taxon>
        <taxon>Sphingobacteriia</taxon>
        <taxon>Sphingobacteriales</taxon>
        <taxon>Sphingobacteriaceae</taxon>
        <taxon>Sphingobacterium</taxon>
    </lineage>
</organism>
<dbReference type="RefSeq" id="WP_136819281.1">
    <property type="nucleotide sequence ID" value="NZ_BMJX01000001.1"/>
</dbReference>
<evidence type="ECO:0000313" key="2">
    <source>
        <dbReference type="Proteomes" id="UP000309872"/>
    </source>
</evidence>
<accession>A0A4U0H953</accession>
<dbReference type="InterPro" id="IPR032299">
    <property type="entry name" value="DUF4843"/>
</dbReference>
<dbReference type="Pfam" id="PF16132">
    <property type="entry name" value="DUF4843"/>
    <property type="match status" value="1"/>
</dbReference>
<protein>
    <submittedName>
        <fullName evidence="1">DUF4843 domain-containing protein</fullName>
    </submittedName>
</protein>
<sequence>MRKIIMLLFCLLLLVGCKRDEIIYYRGPDSMALYVNEFEADSTIYSFANKLPDIASDTVYVKIRLQGPAADYSRSIQLQATSGTTAIDGVEYELPVYEFPAGATEARYPVVLLRGAALKEATKYLYVAIKPNDHFQKAAIGQEIGKTYSIESYKIRFNDFLSEPSWWSTLESYLGEFSVVKLQFVYSVYGNDYDFEGLYYPVDYYGTIYWTYDDEVNNMPLRLRTALRKYEEDNGPLLDENGNRLTF</sequence>
<reference evidence="1 2" key="1">
    <citation type="submission" date="2019-04" db="EMBL/GenBank/DDBJ databases">
        <title>Sphingobacterium olei sp. nov., isolated from oil-contaminated soil.</title>
        <authorList>
            <person name="Liu B."/>
        </authorList>
    </citation>
    <scope>NUCLEOTIDE SEQUENCE [LARGE SCALE GENOMIC DNA]</scope>
    <source>
        <strain evidence="1 2">Y3L14</strain>
    </source>
</reference>
<dbReference type="Proteomes" id="UP000309872">
    <property type="component" value="Unassembled WGS sequence"/>
</dbReference>
<comment type="caution">
    <text evidence="1">The sequence shown here is derived from an EMBL/GenBank/DDBJ whole genome shotgun (WGS) entry which is preliminary data.</text>
</comment>
<dbReference type="OrthoDB" id="1094864at2"/>
<dbReference type="AlphaFoldDB" id="A0A4U0H953"/>